<evidence type="ECO:0000313" key="1">
    <source>
        <dbReference type="EMBL" id="MED6218216.1"/>
    </source>
</evidence>
<gene>
    <name evidence="1" type="ORF">PIB30_024855</name>
</gene>
<protein>
    <submittedName>
        <fullName evidence="1">Uncharacterized protein</fullName>
    </submittedName>
</protein>
<reference evidence="1 2" key="1">
    <citation type="journal article" date="2023" name="Plants (Basel)">
        <title>Bridging the Gap: Combining Genomics and Transcriptomics Approaches to Understand Stylosanthes scabra, an Orphan Legume from the Brazilian Caatinga.</title>
        <authorList>
            <person name="Ferreira-Neto J.R.C."/>
            <person name="da Silva M.D."/>
            <person name="Binneck E."/>
            <person name="de Melo N.F."/>
            <person name="da Silva R.H."/>
            <person name="de Melo A.L.T.M."/>
            <person name="Pandolfi V."/>
            <person name="Bustamante F.O."/>
            <person name="Brasileiro-Vidal A.C."/>
            <person name="Benko-Iseppon A.M."/>
        </authorList>
    </citation>
    <scope>NUCLEOTIDE SEQUENCE [LARGE SCALE GENOMIC DNA]</scope>
    <source>
        <tissue evidence="1">Leaves</tissue>
    </source>
</reference>
<accession>A0ABU6Z8X5</accession>
<dbReference type="Proteomes" id="UP001341840">
    <property type="component" value="Unassembled WGS sequence"/>
</dbReference>
<comment type="caution">
    <text evidence="1">The sequence shown here is derived from an EMBL/GenBank/DDBJ whole genome shotgun (WGS) entry which is preliminary data.</text>
</comment>
<proteinExistence type="predicted"/>
<keyword evidence="2" id="KW-1185">Reference proteome</keyword>
<evidence type="ECO:0000313" key="2">
    <source>
        <dbReference type="Proteomes" id="UP001341840"/>
    </source>
</evidence>
<name>A0ABU6Z8X5_9FABA</name>
<sequence length="115" mass="13604">MFESHDLSEFTVYDFHLFHRLEEEWKMGCVEGMVNMYKARMKVGEDKSVVGGYYTDEDGRIEVWMGEEVMRYSQGEVYLPLTHHSRDSFEAKQEWEKLAKEKRGEIVGELIRSNA</sequence>
<organism evidence="1 2">
    <name type="scientific">Stylosanthes scabra</name>
    <dbReference type="NCBI Taxonomy" id="79078"/>
    <lineage>
        <taxon>Eukaryota</taxon>
        <taxon>Viridiplantae</taxon>
        <taxon>Streptophyta</taxon>
        <taxon>Embryophyta</taxon>
        <taxon>Tracheophyta</taxon>
        <taxon>Spermatophyta</taxon>
        <taxon>Magnoliopsida</taxon>
        <taxon>eudicotyledons</taxon>
        <taxon>Gunneridae</taxon>
        <taxon>Pentapetalae</taxon>
        <taxon>rosids</taxon>
        <taxon>fabids</taxon>
        <taxon>Fabales</taxon>
        <taxon>Fabaceae</taxon>
        <taxon>Papilionoideae</taxon>
        <taxon>50 kb inversion clade</taxon>
        <taxon>dalbergioids sensu lato</taxon>
        <taxon>Dalbergieae</taxon>
        <taxon>Pterocarpus clade</taxon>
        <taxon>Stylosanthes</taxon>
    </lineage>
</organism>
<dbReference type="EMBL" id="JASCZI010271950">
    <property type="protein sequence ID" value="MED6218216.1"/>
    <property type="molecule type" value="Genomic_DNA"/>
</dbReference>